<organism evidence="2 3">
    <name type="scientific">Saprolegnia parasitica (strain CBS 223.65)</name>
    <dbReference type="NCBI Taxonomy" id="695850"/>
    <lineage>
        <taxon>Eukaryota</taxon>
        <taxon>Sar</taxon>
        <taxon>Stramenopiles</taxon>
        <taxon>Oomycota</taxon>
        <taxon>Saprolegniomycetes</taxon>
        <taxon>Saprolegniales</taxon>
        <taxon>Saprolegniaceae</taxon>
        <taxon>Saprolegnia</taxon>
    </lineage>
</organism>
<proteinExistence type="predicted"/>
<dbReference type="OrthoDB" id="415532at2759"/>
<dbReference type="Proteomes" id="UP000030745">
    <property type="component" value="Unassembled WGS sequence"/>
</dbReference>
<sequence length="315" mass="34313">MALSSTLDDPTSPLPTTGLTRDGLALLRAEVHFRKSQKLFGMTATTTRGVFFMDDPKVAAVHAALTHHLAPLEAAAQWDGPRLDVVDLARYGVVYDRTLYSATQHAGRLGVPTAKASSSRVDASEWSSVTCALEQFLPTPVTWDAVTGRVTLESYLNNIPVAMTALYETLSDSLSLVLPLLNRAESFHVEDSRPRIQLSKKAASRATVQAAVPPELPRAKGFKFQPISTCSVHGPPSRRQVYCSVLGYRTTTTPVVTPWQRATGAVNEGVSHTALVFYDVVNVAVRVELAETFAYARTSTQYMTICAIAHGQYLY</sequence>
<protein>
    <recommendedName>
        <fullName evidence="1">DUF4246 domain-containing protein</fullName>
    </recommendedName>
</protein>
<dbReference type="GeneID" id="24125323"/>
<name>A0A067CST9_SAPPC</name>
<dbReference type="RefSeq" id="XP_012196761.1">
    <property type="nucleotide sequence ID" value="XM_012341371.1"/>
</dbReference>
<evidence type="ECO:0000313" key="2">
    <source>
        <dbReference type="EMBL" id="KDO32305.1"/>
    </source>
</evidence>
<accession>A0A067CST9</accession>
<gene>
    <name evidence="2" type="ORF">SPRG_02784</name>
</gene>
<dbReference type="KEGG" id="spar:SPRG_02784"/>
<dbReference type="InterPro" id="IPR049192">
    <property type="entry name" value="DUF4246_C"/>
</dbReference>
<reference evidence="2 3" key="1">
    <citation type="journal article" date="2013" name="PLoS Genet.">
        <title>Distinctive expansion of potential virulence genes in the genome of the oomycete fish pathogen Saprolegnia parasitica.</title>
        <authorList>
            <person name="Jiang R.H."/>
            <person name="de Bruijn I."/>
            <person name="Haas B.J."/>
            <person name="Belmonte R."/>
            <person name="Lobach L."/>
            <person name="Christie J."/>
            <person name="van den Ackerveken G."/>
            <person name="Bottin A."/>
            <person name="Bulone V."/>
            <person name="Diaz-Moreno S.M."/>
            <person name="Dumas B."/>
            <person name="Fan L."/>
            <person name="Gaulin E."/>
            <person name="Govers F."/>
            <person name="Grenville-Briggs L.J."/>
            <person name="Horner N.R."/>
            <person name="Levin J.Z."/>
            <person name="Mammella M."/>
            <person name="Meijer H.J."/>
            <person name="Morris P."/>
            <person name="Nusbaum C."/>
            <person name="Oome S."/>
            <person name="Phillips A.J."/>
            <person name="van Rooyen D."/>
            <person name="Rzeszutek E."/>
            <person name="Saraiva M."/>
            <person name="Secombes C.J."/>
            <person name="Seidl M.F."/>
            <person name="Snel B."/>
            <person name="Stassen J.H."/>
            <person name="Sykes S."/>
            <person name="Tripathy S."/>
            <person name="van den Berg H."/>
            <person name="Vega-Arreguin J.C."/>
            <person name="Wawra S."/>
            <person name="Young S.K."/>
            <person name="Zeng Q."/>
            <person name="Dieguez-Uribeondo J."/>
            <person name="Russ C."/>
            <person name="Tyler B.M."/>
            <person name="van West P."/>
        </authorList>
    </citation>
    <scope>NUCLEOTIDE SEQUENCE [LARGE SCALE GENOMIC DNA]</scope>
    <source>
        <strain evidence="2 3">CBS 223.65</strain>
    </source>
</reference>
<dbReference type="AlphaFoldDB" id="A0A067CST9"/>
<dbReference type="EMBL" id="KK583195">
    <property type="protein sequence ID" value="KDO32305.1"/>
    <property type="molecule type" value="Genomic_DNA"/>
</dbReference>
<keyword evidence="3" id="KW-1185">Reference proteome</keyword>
<dbReference type="VEuPathDB" id="FungiDB:SPRG_02784"/>
<evidence type="ECO:0000313" key="3">
    <source>
        <dbReference type="Proteomes" id="UP000030745"/>
    </source>
</evidence>
<feature type="domain" description="DUF4246" evidence="1">
    <location>
        <begin position="48"/>
        <end position="196"/>
    </location>
</feature>
<dbReference type="Pfam" id="PF14033">
    <property type="entry name" value="DUF4246"/>
    <property type="match status" value="1"/>
</dbReference>
<evidence type="ECO:0000259" key="1">
    <source>
        <dbReference type="Pfam" id="PF14033"/>
    </source>
</evidence>